<accession>A0A0D1DYR8</accession>
<evidence type="ECO:0000313" key="2">
    <source>
        <dbReference type="Proteomes" id="UP000000561"/>
    </source>
</evidence>
<reference evidence="1 2" key="1">
    <citation type="journal article" date="2006" name="Nature">
        <title>Insights from the genome of the biotrophic fungal plant pathogen Ustilago maydis.</title>
        <authorList>
            <person name="Kamper J."/>
            <person name="Kahmann R."/>
            <person name="Bolker M."/>
            <person name="Ma L.J."/>
            <person name="Brefort T."/>
            <person name="Saville B.J."/>
            <person name="Banuett F."/>
            <person name="Kronstad J.W."/>
            <person name="Gold S.E."/>
            <person name="Muller O."/>
            <person name="Perlin M.H."/>
            <person name="Wosten H.A."/>
            <person name="de Vries R."/>
            <person name="Ruiz-Herrera J."/>
            <person name="Reynaga-Pena C.G."/>
            <person name="Snetselaar K."/>
            <person name="McCann M."/>
            <person name="Perez-Martin J."/>
            <person name="Feldbrugge M."/>
            <person name="Basse C.W."/>
            <person name="Steinberg G."/>
            <person name="Ibeas J.I."/>
            <person name="Holloman W."/>
            <person name="Guzman P."/>
            <person name="Farman M."/>
            <person name="Stajich J.E."/>
            <person name="Sentandreu R."/>
            <person name="Gonzalez-Prieto J.M."/>
            <person name="Kennell J.C."/>
            <person name="Molina L."/>
            <person name="Schirawski J."/>
            <person name="Mendoza-Mendoza A."/>
            <person name="Greilinger D."/>
            <person name="Munch K."/>
            <person name="Rossel N."/>
            <person name="Scherer M."/>
            <person name="Vranes M."/>
            <person name="Ladendorf O."/>
            <person name="Vincon V."/>
            <person name="Fuchs U."/>
            <person name="Sandrock B."/>
            <person name="Meng S."/>
            <person name="Ho E.C."/>
            <person name="Cahill M.J."/>
            <person name="Boyce K.J."/>
            <person name="Klose J."/>
            <person name="Klosterman S.J."/>
            <person name="Deelstra H.J."/>
            <person name="Ortiz-Castellanos L."/>
            <person name="Li W."/>
            <person name="Sanchez-Alonso P."/>
            <person name="Schreier P.H."/>
            <person name="Hauser-Hahn I."/>
            <person name="Vaupel M."/>
            <person name="Koopmann E."/>
            <person name="Friedrich G."/>
            <person name="Voss H."/>
            <person name="Schluter T."/>
            <person name="Margolis J."/>
            <person name="Platt D."/>
            <person name="Swimmer C."/>
            <person name="Gnirke A."/>
            <person name="Chen F."/>
            <person name="Vysotskaia V."/>
            <person name="Mannhaupt G."/>
            <person name="Guldener U."/>
            <person name="Munsterkotter M."/>
            <person name="Haase D."/>
            <person name="Oesterheld M."/>
            <person name="Mewes H.W."/>
            <person name="Mauceli E.W."/>
            <person name="DeCaprio D."/>
            <person name="Wade C.M."/>
            <person name="Butler J."/>
            <person name="Young S."/>
            <person name="Jaffe D.B."/>
            <person name="Calvo S."/>
            <person name="Nusbaum C."/>
            <person name="Galagan J."/>
            <person name="Birren B.W."/>
        </authorList>
    </citation>
    <scope>NUCLEOTIDE SEQUENCE [LARGE SCALE GENOMIC DNA]</scope>
    <source>
        <strain evidence="2">DSM 14603 / FGSC 9021 / UM521</strain>
    </source>
</reference>
<organism evidence="1 2">
    <name type="scientific">Mycosarcoma maydis</name>
    <name type="common">Corn smut fungus</name>
    <name type="synonym">Ustilago maydis</name>
    <dbReference type="NCBI Taxonomy" id="5270"/>
    <lineage>
        <taxon>Eukaryota</taxon>
        <taxon>Fungi</taxon>
        <taxon>Dikarya</taxon>
        <taxon>Basidiomycota</taxon>
        <taxon>Ustilaginomycotina</taxon>
        <taxon>Ustilaginomycetes</taxon>
        <taxon>Ustilaginales</taxon>
        <taxon>Ustilaginaceae</taxon>
        <taxon>Mycosarcoma</taxon>
    </lineage>
</organism>
<dbReference type="InterPro" id="IPR010775">
    <property type="entry name" value="DUF1365"/>
</dbReference>
<dbReference type="PANTHER" id="PTHR33973">
    <property type="entry name" value="OS07G0153300 PROTEIN"/>
    <property type="match status" value="1"/>
</dbReference>
<evidence type="ECO:0000313" key="1">
    <source>
        <dbReference type="EMBL" id="KIS67660.1"/>
    </source>
</evidence>
<dbReference type="Pfam" id="PF07103">
    <property type="entry name" value="DUF1365"/>
    <property type="match status" value="1"/>
</dbReference>
<dbReference type="GeneID" id="23564424"/>
<dbReference type="RefSeq" id="XP_011390653.1">
    <property type="nucleotide sequence ID" value="XM_011392351.1"/>
</dbReference>
<dbReference type="Proteomes" id="UP000000561">
    <property type="component" value="Chromosome 12"/>
</dbReference>
<dbReference type="KEGG" id="uma:UMAG_04164"/>
<keyword evidence="2" id="KW-1185">Reference proteome</keyword>
<dbReference type="InParanoid" id="A0A0D1DYR8"/>
<dbReference type="eggNOG" id="ENOG502S3VD">
    <property type="taxonomic scope" value="Eukaryota"/>
</dbReference>
<dbReference type="VEuPathDB" id="FungiDB:UMAG_04164"/>
<name>A0A0D1DYR8_MYCMD</name>
<dbReference type="OMA" id="HNTFSER"/>
<gene>
    <name evidence="1" type="ORF">UMAG_04164</name>
</gene>
<dbReference type="PANTHER" id="PTHR33973:SF4">
    <property type="entry name" value="OS07G0153300 PROTEIN"/>
    <property type="match status" value="1"/>
</dbReference>
<protein>
    <submittedName>
        <fullName evidence="1">Uncharacterized protein</fullName>
    </submittedName>
</protein>
<dbReference type="OrthoDB" id="3340520at2759"/>
<dbReference type="EMBL" id="CM003151">
    <property type="protein sequence ID" value="KIS67660.1"/>
    <property type="molecule type" value="Genomic_DNA"/>
</dbReference>
<sequence length="770" mass="86756">MSRNVSSWMRSADCNTSSDAAWWSLTSLLTSREALPIYLVVALFVLKQLPIVLELYSTRSWHSTASAYVVPAETRHARFLPARSRHAFHYKTLYVGVRLDQLEARNLDMGHAFAWKGAVLQPEFVNQSALAERPTVTPAGQRAACEQSDQERWKNRMRTAERIERKKLDEKRARNDRYTWSLTGLHPDAYLRTHIPIPVSDDAAEQKRKWISASILLKLAYELRERGYLTVGPQDSDSSAVRANHWTQELGHVWTVTMPSIGGITGINPLTVHYCYRPYGYRSNARRHAEPLRVKQDERRGVFWLVVLEVHNTFSERHIYVLEAGEREDEQTDAAPLRIATKRTRKGYDHQWTFPRSFHVSPFNDRGGYYRLFLKEPFANADESGKPSTFVLRIRLLLLVEAQRARSTNAPTLEKKLMATLDSISPAPLPASSCKTQAHTIPPGRAVRPLSPATLYAALLRQPIDLFLTFARILYQAAKLHFGKRLDAFGRPDMVQSSEHTTEQTYDGVGLPPALNPIQPHRHASVGQAASRAAGLLYAPAGWTQVVAKEYVAGLLQRRVDELQIQCQQRWTVEVRSTDPADPGLHIAASLAEIGGEEKLLVLYTRSHSVYTDLMSYQPPRLALLLGSIVGRRWGVNSVQLFDQFFAHAQCLPTNGVRKRHLDLLLSPQADPRKAIEQLHSFAISCAPPSSTAQSASEGCKVWLALWIGLVAATAEKHVFGWLGARYVKGTEPWFELQRALQYIQAATQGDKDYKIAASWDTRLGSVCHV</sequence>
<dbReference type="AlphaFoldDB" id="A0A0D1DYR8"/>
<proteinExistence type="predicted"/>